<feature type="region of interest" description="Disordered" evidence="2">
    <location>
        <begin position="157"/>
        <end position="206"/>
    </location>
</feature>
<dbReference type="EMBL" id="ATMH01005795">
    <property type="protein sequence ID" value="EPY27350.1"/>
    <property type="molecule type" value="Genomic_DNA"/>
</dbReference>
<dbReference type="OrthoDB" id="264668at2759"/>
<evidence type="ECO:0000313" key="5">
    <source>
        <dbReference type="Proteomes" id="UP000015354"/>
    </source>
</evidence>
<protein>
    <recommendedName>
        <fullName evidence="3">FAM13A-like domain-containing protein</fullName>
    </recommendedName>
</protein>
<dbReference type="InterPro" id="IPR059029">
    <property type="entry name" value="FAM13A_dom"/>
</dbReference>
<sequence>MADEDLFSLAVAQTIDALSFSQTHEVDSDFRAHSRATIESVRSLQREQHNRIESQYGARSASPNFLGTQLLAEYRGEATSVQLAKEAGDPQLTTAISSMTDNQCKLFKKEMKQRIHEWEGCVRDATAQTEVTAEQKAPLRSIYELYKVSKGKVGATETTRGMSTRSTTVEHSVSMAPSTTVRASDSSVVTGVGHSGTSRLSSSTVAADDTPMASIKTTPNAAAAAADTSDIGNSIPRVPIGTVPAEQLSDADLNAEKRRLKQVLHRFESEFERVKGERPNRRDRRGFTAEYHRYGQLKNEIAKREGKPAAD</sequence>
<comment type="caution">
    <text evidence="4">The sequence shown here is derived from an EMBL/GenBank/DDBJ whole genome shotgun (WGS) entry which is preliminary data.</text>
</comment>
<accession>S9VVI6</accession>
<feature type="domain" description="FAM13A-like" evidence="3">
    <location>
        <begin position="252"/>
        <end position="302"/>
    </location>
</feature>
<evidence type="ECO:0000256" key="1">
    <source>
        <dbReference type="SAM" id="Coils"/>
    </source>
</evidence>
<feature type="coiled-coil region" evidence="1">
    <location>
        <begin position="250"/>
        <end position="277"/>
    </location>
</feature>
<reference evidence="4 5" key="1">
    <citation type="journal article" date="2013" name="PLoS ONE">
        <title>Predicting the Proteins of Angomonas deanei, Strigomonas culicis and Their Respective Endosymbionts Reveals New Aspects of the Trypanosomatidae Family.</title>
        <authorList>
            <person name="Motta M.C."/>
            <person name="Martins A.C."/>
            <person name="de Souza S.S."/>
            <person name="Catta-Preta C.M."/>
            <person name="Silva R."/>
            <person name="Klein C.C."/>
            <person name="de Almeida L.G."/>
            <person name="de Lima Cunha O."/>
            <person name="Ciapina L.P."/>
            <person name="Brocchi M."/>
            <person name="Colabardini A.C."/>
            <person name="de Araujo Lima B."/>
            <person name="Machado C.R."/>
            <person name="de Almeida Soares C.M."/>
            <person name="Probst C.M."/>
            <person name="de Menezes C.B."/>
            <person name="Thompson C.E."/>
            <person name="Bartholomeu D.C."/>
            <person name="Gradia D.F."/>
            <person name="Pavoni D.P."/>
            <person name="Grisard E.C."/>
            <person name="Fantinatti-Garboggini F."/>
            <person name="Marchini F.K."/>
            <person name="Rodrigues-Luiz G.F."/>
            <person name="Wagner G."/>
            <person name="Goldman G.H."/>
            <person name="Fietto J.L."/>
            <person name="Elias M.C."/>
            <person name="Goldman M.H."/>
            <person name="Sagot M.F."/>
            <person name="Pereira M."/>
            <person name="Stoco P.H."/>
            <person name="de Mendonca-Neto R.P."/>
            <person name="Teixeira S.M."/>
            <person name="Maciel T.E."/>
            <person name="de Oliveira Mendes T.A."/>
            <person name="Urmenyi T.P."/>
            <person name="de Souza W."/>
            <person name="Schenkman S."/>
            <person name="de Vasconcelos A.T."/>
        </authorList>
    </citation>
    <scope>NUCLEOTIDE SEQUENCE [LARGE SCALE GENOMIC DNA]</scope>
</reference>
<proteinExistence type="predicted"/>
<organism evidence="4 5">
    <name type="scientific">Strigomonas culicis</name>
    <dbReference type="NCBI Taxonomy" id="28005"/>
    <lineage>
        <taxon>Eukaryota</taxon>
        <taxon>Discoba</taxon>
        <taxon>Euglenozoa</taxon>
        <taxon>Kinetoplastea</taxon>
        <taxon>Metakinetoplastina</taxon>
        <taxon>Trypanosomatida</taxon>
        <taxon>Trypanosomatidae</taxon>
        <taxon>Strigomonadinae</taxon>
        <taxon>Strigomonas</taxon>
    </lineage>
</organism>
<keyword evidence="1" id="KW-0175">Coiled coil</keyword>
<dbReference type="AlphaFoldDB" id="S9VVI6"/>
<gene>
    <name evidence="4" type="ORF">STCU_05795</name>
</gene>
<keyword evidence="5" id="KW-1185">Reference proteome</keyword>
<name>S9VVI6_9TRYP</name>
<evidence type="ECO:0000259" key="3">
    <source>
        <dbReference type="Pfam" id="PF26116"/>
    </source>
</evidence>
<evidence type="ECO:0000256" key="2">
    <source>
        <dbReference type="SAM" id="MobiDB-lite"/>
    </source>
</evidence>
<evidence type="ECO:0000313" key="4">
    <source>
        <dbReference type="EMBL" id="EPY27350.1"/>
    </source>
</evidence>
<feature type="compositionally biased region" description="Polar residues" evidence="2">
    <location>
        <begin position="157"/>
        <end position="205"/>
    </location>
</feature>
<dbReference type="Proteomes" id="UP000015354">
    <property type="component" value="Unassembled WGS sequence"/>
</dbReference>
<dbReference type="Pfam" id="PF26116">
    <property type="entry name" value="FAM13A"/>
    <property type="match status" value="1"/>
</dbReference>